<evidence type="ECO:0000313" key="2">
    <source>
        <dbReference type="Proteomes" id="UP000805193"/>
    </source>
</evidence>
<protein>
    <submittedName>
        <fullName evidence="1">Uncharacterized protein</fullName>
    </submittedName>
</protein>
<organism evidence="1 2">
    <name type="scientific">Ixodes persulcatus</name>
    <name type="common">Taiga tick</name>
    <dbReference type="NCBI Taxonomy" id="34615"/>
    <lineage>
        <taxon>Eukaryota</taxon>
        <taxon>Metazoa</taxon>
        <taxon>Ecdysozoa</taxon>
        <taxon>Arthropoda</taxon>
        <taxon>Chelicerata</taxon>
        <taxon>Arachnida</taxon>
        <taxon>Acari</taxon>
        <taxon>Parasitiformes</taxon>
        <taxon>Ixodida</taxon>
        <taxon>Ixodoidea</taxon>
        <taxon>Ixodidae</taxon>
        <taxon>Ixodinae</taxon>
        <taxon>Ixodes</taxon>
    </lineage>
</organism>
<proteinExistence type="predicted"/>
<keyword evidence="2" id="KW-1185">Reference proteome</keyword>
<reference evidence="1 2" key="1">
    <citation type="journal article" date="2020" name="Cell">
        <title>Large-Scale Comparative Analyses of Tick Genomes Elucidate Their Genetic Diversity and Vector Capacities.</title>
        <authorList>
            <consortium name="Tick Genome and Microbiome Consortium (TIGMIC)"/>
            <person name="Jia N."/>
            <person name="Wang J."/>
            <person name="Shi W."/>
            <person name="Du L."/>
            <person name="Sun Y."/>
            <person name="Zhan W."/>
            <person name="Jiang J.F."/>
            <person name="Wang Q."/>
            <person name="Zhang B."/>
            <person name="Ji P."/>
            <person name="Bell-Sakyi L."/>
            <person name="Cui X.M."/>
            <person name="Yuan T.T."/>
            <person name="Jiang B.G."/>
            <person name="Yang W.F."/>
            <person name="Lam T.T."/>
            <person name="Chang Q.C."/>
            <person name="Ding S.J."/>
            <person name="Wang X.J."/>
            <person name="Zhu J.G."/>
            <person name="Ruan X.D."/>
            <person name="Zhao L."/>
            <person name="Wei J.T."/>
            <person name="Ye R.Z."/>
            <person name="Que T.C."/>
            <person name="Du C.H."/>
            <person name="Zhou Y.H."/>
            <person name="Cheng J.X."/>
            <person name="Dai P.F."/>
            <person name="Guo W.B."/>
            <person name="Han X.H."/>
            <person name="Huang E.J."/>
            <person name="Li L.F."/>
            <person name="Wei W."/>
            <person name="Gao Y.C."/>
            <person name="Liu J.Z."/>
            <person name="Shao H.Z."/>
            <person name="Wang X."/>
            <person name="Wang C.C."/>
            <person name="Yang T.C."/>
            <person name="Huo Q.B."/>
            <person name="Li W."/>
            <person name="Chen H.Y."/>
            <person name="Chen S.E."/>
            <person name="Zhou L.G."/>
            <person name="Ni X.B."/>
            <person name="Tian J.H."/>
            <person name="Sheng Y."/>
            <person name="Liu T."/>
            <person name="Pan Y.S."/>
            <person name="Xia L.Y."/>
            <person name="Li J."/>
            <person name="Zhao F."/>
            <person name="Cao W.C."/>
        </authorList>
    </citation>
    <scope>NUCLEOTIDE SEQUENCE [LARGE SCALE GENOMIC DNA]</scope>
    <source>
        <strain evidence="1">Iper-2018</strain>
    </source>
</reference>
<dbReference type="EMBL" id="JABSTQ010009045">
    <property type="protein sequence ID" value="KAG0433602.1"/>
    <property type="molecule type" value="Genomic_DNA"/>
</dbReference>
<gene>
    <name evidence="1" type="ORF">HPB47_019785</name>
</gene>
<name>A0AC60QJH3_IXOPE</name>
<comment type="caution">
    <text evidence="1">The sequence shown here is derived from an EMBL/GenBank/DDBJ whole genome shotgun (WGS) entry which is preliminary data.</text>
</comment>
<accession>A0AC60QJH3</accession>
<evidence type="ECO:0000313" key="1">
    <source>
        <dbReference type="EMBL" id="KAG0433602.1"/>
    </source>
</evidence>
<sequence length="227" mass="25272">MFDGTWQKRGHKSHKGVGTAVSLDTGLCLDFEVLSNYRLACSRHQDNGNEEEIWEAFHGPTCEKNVNCSSHAMESEAAVRIWQRTSLYKTPLCFVKFLSDGDSKAYTAVSEANVYGGIPIAKEDCTNHVAKRLGTTLCKLKTPLPRGEKLKDGTIQKLQTYYQIVVTSNRGSVRGMYCAIWASYFHSCSTNGARSHKFCPEGVTSWCKHKRAEALGEPVPHHTPLLT</sequence>
<dbReference type="Proteomes" id="UP000805193">
    <property type="component" value="Unassembled WGS sequence"/>
</dbReference>